<organism evidence="1 2">
    <name type="scientific">Streptomyces chrestomyceticus</name>
    <dbReference type="NCBI Taxonomy" id="68185"/>
    <lineage>
        <taxon>Bacteria</taxon>
        <taxon>Bacillati</taxon>
        <taxon>Actinomycetota</taxon>
        <taxon>Actinomycetes</taxon>
        <taxon>Kitasatosporales</taxon>
        <taxon>Streptomycetaceae</taxon>
        <taxon>Streptomyces</taxon>
    </lineage>
</organism>
<comment type="caution">
    <text evidence="1">The sequence shown here is derived from an EMBL/GenBank/DDBJ whole genome shotgun (WGS) entry which is preliminary data.</text>
</comment>
<dbReference type="RefSeq" id="WP_331787848.1">
    <property type="nucleotide sequence ID" value="NZ_JAVFKM010000011.1"/>
</dbReference>
<name>A0ABU7WWL4_9ACTN</name>
<dbReference type="EMBL" id="JAVFKM010000011">
    <property type="protein sequence ID" value="MEF3115870.1"/>
    <property type="molecule type" value="Genomic_DNA"/>
</dbReference>
<evidence type="ECO:0000313" key="1">
    <source>
        <dbReference type="EMBL" id="MEF3115870.1"/>
    </source>
</evidence>
<dbReference type="Proteomes" id="UP001348265">
    <property type="component" value="Unassembled WGS sequence"/>
</dbReference>
<evidence type="ECO:0000313" key="2">
    <source>
        <dbReference type="Proteomes" id="UP001348265"/>
    </source>
</evidence>
<reference evidence="1 2" key="1">
    <citation type="submission" date="2023-08" db="EMBL/GenBank/DDBJ databases">
        <authorList>
            <person name="Sharma P."/>
            <person name="Verma V."/>
            <person name="Mohan M.K."/>
            <person name="Dubey A.K."/>
        </authorList>
    </citation>
    <scope>NUCLEOTIDE SEQUENCE [LARGE SCALE GENOMIC DNA]</scope>
    <source>
        <strain evidence="1 2">ADP4</strain>
    </source>
</reference>
<keyword evidence="2" id="KW-1185">Reference proteome</keyword>
<gene>
    <name evidence="1" type="ORF">RB636_22075</name>
</gene>
<protein>
    <submittedName>
        <fullName evidence="1">Uncharacterized protein</fullName>
    </submittedName>
</protein>
<sequence>MSERLRRTAFGRLAPLARGGGQARLLARHQALTEAHRYDSDMSARRAPMVACLALAAELAAAWGIGPFGPPDARVWAEVFAVGDQSDNRGEMALDIVREYVATHRRELWCPYGDGDQPFSGWIGRTLQHEGRDTVGLLAERLKETLRRSGYELDSVLPSWRESGVLVENSAYRPPYLLSKKINASKARMYVFQPEVFTTTEDDGE</sequence>
<proteinExistence type="predicted"/>
<accession>A0ABU7WWL4</accession>